<accession>A0A1J5RKG8</accession>
<comment type="caution">
    <text evidence="1">The sequence shown here is derived from an EMBL/GenBank/DDBJ whole genome shotgun (WGS) entry which is preliminary data.</text>
</comment>
<dbReference type="NCBIfam" id="TIGR04256">
    <property type="entry name" value="GxxExxY"/>
    <property type="match status" value="1"/>
</dbReference>
<reference evidence="1" key="1">
    <citation type="submission" date="2016-10" db="EMBL/GenBank/DDBJ databases">
        <title>Sequence of Gallionella enrichment culture.</title>
        <authorList>
            <person name="Poehlein A."/>
            <person name="Muehling M."/>
            <person name="Daniel R."/>
        </authorList>
    </citation>
    <scope>NUCLEOTIDE SEQUENCE</scope>
</reference>
<gene>
    <name evidence="1" type="ORF">GALL_214630</name>
</gene>
<sequence>MHQEVGKELDALARQVVDAAFAVHKTLGPGLLESAYEVCLGIELNRRGINFESQLPLSIVYQDITVDSAFRLDILVEDRLIVELKAVERLLPIHEAQLLTYLRLSQRRLGLLINFNTPLIKDGIKRLVL</sequence>
<protein>
    <recommendedName>
        <fullName evidence="2">GxxExxY protein</fullName>
    </recommendedName>
</protein>
<proteinExistence type="predicted"/>
<name>A0A1J5RKG8_9ZZZZ</name>
<evidence type="ECO:0000313" key="1">
    <source>
        <dbReference type="EMBL" id="OIQ96526.1"/>
    </source>
</evidence>
<organism evidence="1">
    <name type="scientific">mine drainage metagenome</name>
    <dbReference type="NCBI Taxonomy" id="410659"/>
    <lineage>
        <taxon>unclassified sequences</taxon>
        <taxon>metagenomes</taxon>
        <taxon>ecological metagenomes</taxon>
    </lineage>
</organism>
<dbReference type="Pfam" id="PF13366">
    <property type="entry name" value="PDDEXK_3"/>
    <property type="match status" value="1"/>
</dbReference>
<dbReference type="InterPro" id="IPR026350">
    <property type="entry name" value="GxxExxY"/>
</dbReference>
<dbReference type="EMBL" id="MLJW01000147">
    <property type="protein sequence ID" value="OIQ96526.1"/>
    <property type="molecule type" value="Genomic_DNA"/>
</dbReference>
<evidence type="ECO:0008006" key="2">
    <source>
        <dbReference type="Google" id="ProtNLM"/>
    </source>
</evidence>
<dbReference type="AlphaFoldDB" id="A0A1J5RKG8"/>